<evidence type="ECO:0000256" key="3">
    <source>
        <dbReference type="ARBA" id="ARBA00022827"/>
    </source>
</evidence>
<keyword evidence="2" id="KW-0285">Flavoprotein</keyword>
<comment type="cofactor">
    <cofactor evidence="1">
        <name>FAD</name>
        <dbReference type="ChEBI" id="CHEBI:57692"/>
    </cofactor>
</comment>
<dbReference type="SUPFAM" id="SSF63380">
    <property type="entry name" value="Riboflavin synthase domain-like"/>
    <property type="match status" value="1"/>
</dbReference>
<evidence type="ECO:0000256" key="2">
    <source>
        <dbReference type="ARBA" id="ARBA00022630"/>
    </source>
</evidence>
<evidence type="ECO:0000256" key="4">
    <source>
        <dbReference type="ARBA" id="ARBA00023002"/>
    </source>
</evidence>
<keyword evidence="7" id="KW-1185">Reference proteome</keyword>
<dbReference type="GO" id="GO:0010181">
    <property type="term" value="F:FMN binding"/>
    <property type="evidence" value="ECO:0007669"/>
    <property type="project" value="TreeGrafter"/>
</dbReference>
<sequence>DEKMNFVIGTKITFELSKLAKAETLTALPRIPTVICKIVKSNKKESINPASLPPFINTSTPIVNARLDTVRCLTHPDALKRTIHLELDIKDYKEKLEFVPGDSIGIIAPNNKKLVLEILKTLEIGENEANQEISIESLEGTVLPSHLRNAQTTSIMELFRYGVDLTSLPRKALLRLMAEYTTDEEERKTLLFLCSKQ</sequence>
<accession>A0A9N9ISU6</accession>
<organism evidence="6 7">
    <name type="scientific">Funneliformis mosseae</name>
    <name type="common">Endomycorrhizal fungus</name>
    <name type="synonym">Glomus mosseae</name>
    <dbReference type="NCBI Taxonomy" id="27381"/>
    <lineage>
        <taxon>Eukaryota</taxon>
        <taxon>Fungi</taxon>
        <taxon>Fungi incertae sedis</taxon>
        <taxon>Mucoromycota</taxon>
        <taxon>Glomeromycotina</taxon>
        <taxon>Glomeromycetes</taxon>
        <taxon>Glomerales</taxon>
        <taxon>Glomeraceae</taxon>
        <taxon>Funneliformis</taxon>
    </lineage>
</organism>
<dbReference type="GO" id="GO:0005829">
    <property type="term" value="C:cytosol"/>
    <property type="evidence" value="ECO:0007669"/>
    <property type="project" value="TreeGrafter"/>
</dbReference>
<dbReference type="GO" id="GO:0050660">
    <property type="term" value="F:flavin adenine dinucleotide binding"/>
    <property type="evidence" value="ECO:0007669"/>
    <property type="project" value="TreeGrafter"/>
</dbReference>
<dbReference type="Gene3D" id="2.40.30.10">
    <property type="entry name" value="Translation factors"/>
    <property type="match status" value="1"/>
</dbReference>
<feature type="domain" description="Sulfite reductase [NADPH] flavoprotein alpha-component-like FAD-binding" evidence="5">
    <location>
        <begin position="63"/>
        <end position="196"/>
    </location>
</feature>
<feature type="non-terminal residue" evidence="6">
    <location>
        <position position="197"/>
    </location>
</feature>
<gene>
    <name evidence="6" type="ORF">FMOSSE_LOCUS16510</name>
</gene>
<evidence type="ECO:0000259" key="5">
    <source>
        <dbReference type="Pfam" id="PF00667"/>
    </source>
</evidence>
<keyword evidence="3" id="KW-0274">FAD</keyword>
<dbReference type="InterPro" id="IPR023173">
    <property type="entry name" value="NADPH_Cyt_P450_Rdtase_alpha"/>
</dbReference>
<dbReference type="PANTHER" id="PTHR19384">
    <property type="entry name" value="NITRIC OXIDE SYNTHASE-RELATED"/>
    <property type="match status" value="1"/>
</dbReference>
<name>A0A9N9ISU6_FUNMO</name>
<comment type="caution">
    <text evidence="6">The sequence shown here is derived from an EMBL/GenBank/DDBJ whole genome shotgun (WGS) entry which is preliminary data.</text>
</comment>
<dbReference type="InterPro" id="IPR017938">
    <property type="entry name" value="Riboflavin_synthase-like_b-brl"/>
</dbReference>
<dbReference type="GO" id="GO:0009086">
    <property type="term" value="P:methionine biosynthetic process"/>
    <property type="evidence" value="ECO:0007669"/>
    <property type="project" value="TreeGrafter"/>
</dbReference>
<dbReference type="InterPro" id="IPR003097">
    <property type="entry name" value="CysJ-like_FAD-binding"/>
</dbReference>
<dbReference type="PANTHER" id="PTHR19384:SF84">
    <property type="entry name" value="METHIONINE SYNTHASE REDUCTASE"/>
    <property type="match status" value="1"/>
</dbReference>
<evidence type="ECO:0000256" key="1">
    <source>
        <dbReference type="ARBA" id="ARBA00001974"/>
    </source>
</evidence>
<protein>
    <submittedName>
        <fullName evidence="6">8068_t:CDS:1</fullName>
    </submittedName>
</protein>
<reference evidence="6" key="1">
    <citation type="submission" date="2021-06" db="EMBL/GenBank/DDBJ databases">
        <authorList>
            <person name="Kallberg Y."/>
            <person name="Tangrot J."/>
            <person name="Rosling A."/>
        </authorList>
    </citation>
    <scope>NUCLEOTIDE SEQUENCE</scope>
    <source>
        <strain evidence="6">87-6 pot B 2015</strain>
    </source>
</reference>
<dbReference type="EMBL" id="CAJVPP010023832">
    <property type="protein sequence ID" value="CAG8748267.1"/>
    <property type="molecule type" value="Genomic_DNA"/>
</dbReference>
<feature type="non-terminal residue" evidence="6">
    <location>
        <position position="1"/>
    </location>
</feature>
<dbReference type="GO" id="GO:0050667">
    <property type="term" value="P:homocysteine metabolic process"/>
    <property type="evidence" value="ECO:0007669"/>
    <property type="project" value="TreeGrafter"/>
</dbReference>
<dbReference type="AlphaFoldDB" id="A0A9N9ISU6"/>
<dbReference type="Proteomes" id="UP000789375">
    <property type="component" value="Unassembled WGS sequence"/>
</dbReference>
<evidence type="ECO:0000313" key="7">
    <source>
        <dbReference type="Proteomes" id="UP000789375"/>
    </source>
</evidence>
<dbReference type="Pfam" id="PF00667">
    <property type="entry name" value="FAD_binding_1"/>
    <property type="match status" value="1"/>
</dbReference>
<evidence type="ECO:0000313" key="6">
    <source>
        <dbReference type="EMBL" id="CAG8748267.1"/>
    </source>
</evidence>
<keyword evidence="4" id="KW-0560">Oxidoreductase</keyword>
<dbReference type="GO" id="GO:0030586">
    <property type="term" value="F:[methionine synthase] reductase (NADPH) activity"/>
    <property type="evidence" value="ECO:0007669"/>
    <property type="project" value="TreeGrafter"/>
</dbReference>
<proteinExistence type="predicted"/>
<dbReference type="Gene3D" id="1.20.990.10">
    <property type="entry name" value="NADPH-cytochrome p450 Reductase, Chain A, domain 3"/>
    <property type="match status" value="1"/>
</dbReference>